<reference evidence="3" key="1">
    <citation type="journal article" date="2019" name="Int. J. Syst. Evol. Microbiol.">
        <title>The Global Catalogue of Microorganisms (GCM) 10K type strain sequencing project: providing services to taxonomists for standard genome sequencing and annotation.</title>
        <authorList>
            <consortium name="The Broad Institute Genomics Platform"/>
            <consortium name="The Broad Institute Genome Sequencing Center for Infectious Disease"/>
            <person name="Wu L."/>
            <person name="Ma J."/>
        </authorList>
    </citation>
    <scope>NUCLEOTIDE SEQUENCE [LARGE SCALE GENOMIC DNA]</scope>
    <source>
        <strain evidence="3">CGMCC 1.15772</strain>
    </source>
</reference>
<dbReference type="EMBL" id="JBHTBE010000001">
    <property type="protein sequence ID" value="MFC7268711.1"/>
    <property type="molecule type" value="Genomic_DNA"/>
</dbReference>
<feature type="transmembrane region" description="Helical" evidence="1">
    <location>
        <begin position="67"/>
        <end position="90"/>
    </location>
</feature>
<comment type="caution">
    <text evidence="2">The sequence shown here is derived from an EMBL/GenBank/DDBJ whole genome shotgun (WGS) entry which is preliminary data.</text>
</comment>
<name>A0ABW2HG72_9MICO</name>
<keyword evidence="1" id="KW-1133">Transmembrane helix</keyword>
<keyword evidence="1" id="KW-0812">Transmembrane</keyword>
<dbReference type="Proteomes" id="UP001596507">
    <property type="component" value="Unassembled WGS sequence"/>
</dbReference>
<gene>
    <name evidence="2" type="ORF">ACFQRL_07050</name>
</gene>
<feature type="transmembrane region" description="Helical" evidence="1">
    <location>
        <begin position="27"/>
        <end position="55"/>
    </location>
</feature>
<evidence type="ECO:0000313" key="3">
    <source>
        <dbReference type="Proteomes" id="UP001596507"/>
    </source>
</evidence>
<evidence type="ECO:0000313" key="2">
    <source>
        <dbReference type="EMBL" id="MFC7268711.1"/>
    </source>
</evidence>
<keyword evidence="1" id="KW-0472">Membrane</keyword>
<protein>
    <submittedName>
        <fullName evidence="2">Uncharacterized protein</fullName>
    </submittedName>
</protein>
<proteinExistence type="predicted"/>
<organism evidence="2 3">
    <name type="scientific">Microbacterium fluvii</name>
    <dbReference type="NCBI Taxonomy" id="415215"/>
    <lineage>
        <taxon>Bacteria</taxon>
        <taxon>Bacillati</taxon>
        <taxon>Actinomycetota</taxon>
        <taxon>Actinomycetes</taxon>
        <taxon>Micrococcales</taxon>
        <taxon>Microbacteriaceae</taxon>
        <taxon>Microbacterium</taxon>
    </lineage>
</organism>
<sequence>MIVDAYRLVRPGSEPAMRAARRSRRAIATAGTALGILAGSAAAALALMITVPAALGRDSVLPASMRLIWPVFVALLLVVVCAVGAWLISLRIAEARYTRRRDALTRSAYSMYDYWAAIPDLSPAELWALLDRYENEGPSAYADVPSPWGPSPQR</sequence>
<keyword evidence="3" id="KW-1185">Reference proteome</keyword>
<dbReference type="RefSeq" id="WP_262873592.1">
    <property type="nucleotide sequence ID" value="NZ_BAABKW010000002.1"/>
</dbReference>
<accession>A0ABW2HG72</accession>
<evidence type="ECO:0000256" key="1">
    <source>
        <dbReference type="SAM" id="Phobius"/>
    </source>
</evidence>